<evidence type="ECO:0000313" key="3">
    <source>
        <dbReference type="Proteomes" id="UP000547674"/>
    </source>
</evidence>
<dbReference type="AlphaFoldDB" id="A0A7Y2E6Y5"/>
<gene>
    <name evidence="2" type="ORF">HKN21_03575</name>
</gene>
<evidence type="ECO:0008006" key="4">
    <source>
        <dbReference type="Google" id="ProtNLM"/>
    </source>
</evidence>
<evidence type="ECO:0000313" key="2">
    <source>
        <dbReference type="EMBL" id="NNF05815.1"/>
    </source>
</evidence>
<dbReference type="EMBL" id="JABDJR010000134">
    <property type="protein sequence ID" value="NNF05815.1"/>
    <property type="molecule type" value="Genomic_DNA"/>
</dbReference>
<reference evidence="2 3" key="1">
    <citation type="submission" date="2020-03" db="EMBL/GenBank/DDBJ databases">
        <title>Metabolic flexibility allows generalist bacteria to become dominant in a frequently disturbed ecosystem.</title>
        <authorList>
            <person name="Chen Y.-J."/>
            <person name="Leung P.M."/>
            <person name="Bay S.K."/>
            <person name="Hugenholtz P."/>
            <person name="Kessler A.J."/>
            <person name="Shelley G."/>
            <person name="Waite D.W."/>
            <person name="Cook P.L."/>
            <person name="Greening C."/>
        </authorList>
    </citation>
    <scope>NUCLEOTIDE SEQUENCE [LARGE SCALE GENOMIC DNA]</scope>
    <source>
        <strain evidence="2">SS_bin_28</strain>
    </source>
</reference>
<protein>
    <recommendedName>
        <fullName evidence="4">Lipoprotein</fullName>
    </recommendedName>
</protein>
<feature type="signal peptide" evidence="1">
    <location>
        <begin position="1"/>
        <end position="23"/>
    </location>
</feature>
<feature type="chain" id="PRO_5031508146" description="Lipoprotein" evidence="1">
    <location>
        <begin position="24"/>
        <end position="159"/>
    </location>
</feature>
<proteinExistence type="predicted"/>
<name>A0A7Y2E6Y5_UNCEI</name>
<organism evidence="2 3">
    <name type="scientific">Eiseniibacteriota bacterium</name>
    <dbReference type="NCBI Taxonomy" id="2212470"/>
    <lineage>
        <taxon>Bacteria</taxon>
        <taxon>Candidatus Eiseniibacteriota</taxon>
    </lineage>
</organism>
<dbReference type="PROSITE" id="PS51257">
    <property type="entry name" value="PROKAR_LIPOPROTEIN"/>
    <property type="match status" value="1"/>
</dbReference>
<dbReference type="Proteomes" id="UP000547674">
    <property type="component" value="Unassembled WGS sequence"/>
</dbReference>
<comment type="caution">
    <text evidence="2">The sequence shown here is derived from an EMBL/GenBank/DDBJ whole genome shotgun (WGS) entry which is preliminary data.</text>
</comment>
<sequence length="159" mass="16441">MRMSLLALIATGIVLGCTNPALAGEANTGPLDDGCIKFENSDIGVENISKTADGVTVTLFDWVQKDGESGEYVGVSYRIEGGEGSVSIKSGTNVDAALSSPWVNPNGLSGRNAKAISNIVFCPTDGGGPAPPASFGFMDEGSEPIARSTRWGALKLNFK</sequence>
<keyword evidence="1" id="KW-0732">Signal</keyword>
<evidence type="ECO:0000256" key="1">
    <source>
        <dbReference type="SAM" id="SignalP"/>
    </source>
</evidence>
<accession>A0A7Y2E6Y5</accession>